<feature type="compositionally biased region" description="Gly residues" evidence="1">
    <location>
        <begin position="65"/>
        <end position="75"/>
    </location>
</feature>
<protein>
    <submittedName>
        <fullName evidence="2">Uncharacterized protein</fullName>
    </submittedName>
</protein>
<feature type="compositionally biased region" description="Basic residues" evidence="1">
    <location>
        <begin position="12"/>
        <end position="28"/>
    </location>
</feature>
<evidence type="ECO:0000313" key="3">
    <source>
        <dbReference type="Proteomes" id="UP001052655"/>
    </source>
</evidence>
<accession>A0ABQ3Q6H2</accession>
<reference evidence="2" key="1">
    <citation type="submission" date="2024-05" db="EMBL/GenBank/DDBJ databases">
        <title>Whole genome shotgun sequence of Streptomyces daghestanicus NBRC 12762.</title>
        <authorList>
            <person name="Komaki H."/>
            <person name="Tamura T."/>
        </authorList>
    </citation>
    <scope>NUCLEOTIDE SEQUENCE</scope>
    <source>
        <strain evidence="2">NBRC 12762</strain>
    </source>
</reference>
<comment type="caution">
    <text evidence="2">The sequence shown here is derived from an EMBL/GenBank/DDBJ whole genome shotgun (WGS) entry which is preliminary data.</text>
</comment>
<evidence type="ECO:0000313" key="2">
    <source>
        <dbReference type="EMBL" id="GHI32859.1"/>
    </source>
</evidence>
<dbReference type="EMBL" id="BNDX01000011">
    <property type="protein sequence ID" value="GHI32859.1"/>
    <property type="molecule type" value="Genomic_DNA"/>
</dbReference>
<feature type="region of interest" description="Disordered" evidence="1">
    <location>
        <begin position="51"/>
        <end position="84"/>
    </location>
</feature>
<name>A0ABQ3Q6H2_9ACTN</name>
<proteinExistence type="predicted"/>
<sequence>MRRLAMESAAGKRARPNARPGRSRRRRLPRLGIDAEAAHLSVRTAEIDRGCDRPIRPAGATSSAAGGGSLAGAGDRGVDPDQPVGAAVGIRRARISCGAQVDAPSRA</sequence>
<feature type="region of interest" description="Disordered" evidence="1">
    <location>
        <begin position="1"/>
        <end position="28"/>
    </location>
</feature>
<organism evidence="2 3">
    <name type="scientific">Streptomyces daghestanicus</name>
    <dbReference type="NCBI Taxonomy" id="66885"/>
    <lineage>
        <taxon>Bacteria</taxon>
        <taxon>Bacillati</taxon>
        <taxon>Actinomycetota</taxon>
        <taxon>Actinomycetes</taxon>
        <taxon>Kitasatosporales</taxon>
        <taxon>Streptomycetaceae</taxon>
        <taxon>Streptomyces</taxon>
    </lineage>
</organism>
<dbReference type="Proteomes" id="UP001052655">
    <property type="component" value="Unassembled WGS sequence"/>
</dbReference>
<evidence type="ECO:0000256" key="1">
    <source>
        <dbReference type="SAM" id="MobiDB-lite"/>
    </source>
</evidence>
<keyword evidence="3" id="KW-1185">Reference proteome</keyword>
<gene>
    <name evidence="2" type="ORF">Sdagh_45890</name>
</gene>